<name>A0A8S4HYY9_9NEOP</name>
<feature type="compositionally biased region" description="Polar residues" evidence="1">
    <location>
        <begin position="1"/>
        <end position="17"/>
    </location>
</feature>
<evidence type="ECO:0000256" key="1">
    <source>
        <dbReference type="SAM" id="MobiDB-lite"/>
    </source>
</evidence>
<feature type="region of interest" description="Disordered" evidence="1">
    <location>
        <begin position="1"/>
        <end position="25"/>
    </location>
</feature>
<protein>
    <submittedName>
        <fullName evidence="2">Uncharacterized protein</fullName>
    </submittedName>
</protein>
<reference evidence="2" key="1">
    <citation type="submission" date="2021-12" db="EMBL/GenBank/DDBJ databases">
        <authorList>
            <person name="Martin H S."/>
        </authorList>
    </citation>
    <scope>NUCLEOTIDE SEQUENCE</scope>
</reference>
<evidence type="ECO:0000313" key="3">
    <source>
        <dbReference type="Proteomes" id="UP000838878"/>
    </source>
</evidence>
<gene>
    <name evidence="2" type="ORF">BINO364_LOCUS75</name>
</gene>
<dbReference type="Proteomes" id="UP000838878">
    <property type="component" value="Chromosome 1"/>
</dbReference>
<accession>A0A8S4HYY9</accession>
<feature type="non-terminal residue" evidence="2">
    <location>
        <position position="279"/>
    </location>
</feature>
<dbReference type="EMBL" id="OV170221">
    <property type="protein sequence ID" value="CAH0712849.1"/>
    <property type="molecule type" value="Genomic_DNA"/>
</dbReference>
<keyword evidence="3" id="KW-1185">Reference proteome</keyword>
<organism evidence="2 3">
    <name type="scientific">Brenthis ino</name>
    <name type="common">lesser marbled fritillary</name>
    <dbReference type="NCBI Taxonomy" id="405034"/>
    <lineage>
        <taxon>Eukaryota</taxon>
        <taxon>Metazoa</taxon>
        <taxon>Ecdysozoa</taxon>
        <taxon>Arthropoda</taxon>
        <taxon>Hexapoda</taxon>
        <taxon>Insecta</taxon>
        <taxon>Pterygota</taxon>
        <taxon>Neoptera</taxon>
        <taxon>Endopterygota</taxon>
        <taxon>Lepidoptera</taxon>
        <taxon>Glossata</taxon>
        <taxon>Ditrysia</taxon>
        <taxon>Papilionoidea</taxon>
        <taxon>Nymphalidae</taxon>
        <taxon>Heliconiinae</taxon>
        <taxon>Argynnini</taxon>
        <taxon>Brenthis</taxon>
    </lineage>
</organism>
<dbReference type="OrthoDB" id="6931385at2759"/>
<dbReference type="AlphaFoldDB" id="A0A8S4HYY9"/>
<evidence type="ECO:0000313" key="2">
    <source>
        <dbReference type="EMBL" id="CAH0712849.1"/>
    </source>
</evidence>
<sequence length="279" mass="31761">MDQSNNENESPPVQNKEQIIAEDGPSRMEVIDLSDEEQELSLAEESVIEECLNDTEGSLSSVDLDFFAPTPKHKRVTKKRLKVLDIAQDFEEDSSLQSISSIEDISDLVSNSNELPVLNDLNINPTSEELEKQLLGDMMQTTAKTSTKEKDANEVRQRKSYAKAFMTVPRISNSSFHTPVMPIRRKRIMRKRRNSPPTKKYDKAHIHSFFSAMADLVVNFPYTEVITAERNVTLILRSMVAKLQEWQNDTSPNKPFRNAINNTDILAIELKLSNPPFLH</sequence>
<proteinExistence type="predicted"/>